<evidence type="ECO:0000256" key="1">
    <source>
        <dbReference type="ARBA" id="ARBA00008144"/>
    </source>
</evidence>
<dbReference type="Pfam" id="PF12783">
    <property type="entry name" value="Sec7-like_HUS"/>
    <property type="match status" value="1"/>
</dbReference>
<keyword evidence="8" id="KW-1185">Reference proteome</keyword>
<accession>A0A0L6UTN4</accession>
<feature type="domain" description="Mon2 C-terminal" evidence="5">
    <location>
        <begin position="1082"/>
        <end position="1250"/>
    </location>
</feature>
<name>A0A0L6UTN4_9BASI</name>
<dbReference type="GO" id="GO:0005794">
    <property type="term" value="C:Golgi apparatus"/>
    <property type="evidence" value="ECO:0007669"/>
    <property type="project" value="UniProtKB-ARBA"/>
</dbReference>
<evidence type="ECO:0000313" key="7">
    <source>
        <dbReference type="EMBL" id="KNZ51240.1"/>
    </source>
</evidence>
<dbReference type="InterPro" id="IPR032691">
    <property type="entry name" value="Mon2/Sec7/BIG1-like_HUS"/>
</dbReference>
<dbReference type="PANTHER" id="PTHR10663">
    <property type="entry name" value="GUANYL-NUCLEOTIDE EXCHANGE FACTOR"/>
    <property type="match status" value="1"/>
</dbReference>
<dbReference type="EMBL" id="LAVV01009091">
    <property type="protein sequence ID" value="KNZ51240.1"/>
    <property type="molecule type" value="Genomic_DNA"/>
</dbReference>
<dbReference type="Pfam" id="PF16206">
    <property type="entry name" value="Mon2_C"/>
    <property type="match status" value="2"/>
</dbReference>
<evidence type="ECO:0000256" key="3">
    <source>
        <dbReference type="ARBA" id="ARBA00022927"/>
    </source>
</evidence>
<evidence type="ECO:0000313" key="8">
    <source>
        <dbReference type="Proteomes" id="UP000037035"/>
    </source>
</evidence>
<keyword evidence="3" id="KW-0653">Protein transport</keyword>
<evidence type="ECO:0000259" key="5">
    <source>
        <dbReference type="Pfam" id="PF16206"/>
    </source>
</evidence>
<organism evidence="7 8">
    <name type="scientific">Puccinia sorghi</name>
    <dbReference type="NCBI Taxonomy" id="27349"/>
    <lineage>
        <taxon>Eukaryota</taxon>
        <taxon>Fungi</taxon>
        <taxon>Dikarya</taxon>
        <taxon>Basidiomycota</taxon>
        <taxon>Pucciniomycotina</taxon>
        <taxon>Pucciniomycetes</taxon>
        <taxon>Pucciniales</taxon>
        <taxon>Pucciniaceae</taxon>
        <taxon>Puccinia</taxon>
    </lineage>
</organism>
<dbReference type="Pfam" id="PF16213">
    <property type="entry name" value="DCB"/>
    <property type="match status" value="1"/>
</dbReference>
<feature type="domain" description="Mon2/Sec7/BIG1-like dimerisation and cyclophilin-binding" evidence="6">
    <location>
        <begin position="66"/>
        <end position="221"/>
    </location>
</feature>
<proteinExistence type="inferred from homology"/>
<dbReference type="InterPro" id="IPR016024">
    <property type="entry name" value="ARM-type_fold"/>
</dbReference>
<comment type="caution">
    <text evidence="7">The sequence shown here is derived from an EMBL/GenBank/DDBJ whole genome shotgun (WGS) entry which is preliminary data.</text>
</comment>
<reference evidence="7 8" key="1">
    <citation type="submission" date="2015-08" db="EMBL/GenBank/DDBJ databases">
        <title>Next Generation Sequencing and Analysis of the Genome of Puccinia sorghi L Schw, the Causal Agent of Maize Common Rust.</title>
        <authorList>
            <person name="Rochi L."/>
            <person name="Burguener G."/>
            <person name="Darino M."/>
            <person name="Turjanski A."/>
            <person name="Kreff E."/>
            <person name="Dieguez M.J."/>
            <person name="Sacco F."/>
        </authorList>
    </citation>
    <scope>NUCLEOTIDE SEQUENCE [LARGE SCALE GENOMIC DNA]</scope>
    <source>
        <strain evidence="7 8">RO10H11247</strain>
    </source>
</reference>
<gene>
    <name evidence="7" type="ORF">VP01_402g1</name>
</gene>
<evidence type="ECO:0008006" key="9">
    <source>
        <dbReference type="Google" id="ProtNLM"/>
    </source>
</evidence>
<dbReference type="PANTHER" id="PTHR10663:SF333">
    <property type="entry name" value="PROTEIN MON2 HOMOLOG"/>
    <property type="match status" value="1"/>
</dbReference>
<feature type="domain" description="Mon2 C-terminal" evidence="5">
    <location>
        <begin position="1023"/>
        <end position="1070"/>
    </location>
</feature>
<dbReference type="OrthoDB" id="294853at2759"/>
<sequence length="1875" mass="206687">MDLGKIMRGPRSEYQCHKLRITSYQLLLEKKLNIRWLLPVTLPCWHLTFKLWLQKLSGGMLTLRRLAAASDKALALIKTSPDQILTTLRNTGVPIPGPADDIFRPITMACATKNAKVVVIALGSLQRLIGMDAVPASKIPQIVNLLSTVLPLGVEIQLRILQTLPSLFTRCAQYLHGDLLADALLLCFRLQDSRIGVVSSTAAATLRQLVMVVFEGVAAEDKAVKCSEPDPSRTETDFVVAIPPFESIHLSGETERTEARHVALRPSAKDAYQVFEDLCLLVNGDSPSFLKLQSLPKTFGLELIESVMTGHGNLFQQHPELIFVLRAQLCPLLIRALSEKPTFPLTLRLMRVAFLLLKQFSDDLLVEAEIFLSLIIKTISVDHSEGQTEPVPIWLRVLALEIFRGLCVDFDLLLKIYERYDMRRTDQTSGLFTSLMGTFNRLASEKPALLGINQDIAVGTSSYHISSPAHPGVQGMIDGVVGIATQAAAPLVGTQQGGLSLTTAAMKLQCIDQLDKAEAPVIPETYVYLLALQCICNVAEGFAGFALAQHEEFRYSRSNNPSDDTPPPSLILPIDELKGGPNKERLMITRSMADASWPALLASLNFFVSTNLDEELFNETLSAMQSFTYVCGILDLATPRDAFLLSFCKFAVPPAVVANLIMEASCGTPTKASQSVLSIDTPAHQPTYFSPRSLSFLRTLLSVAQYLSGVLGSSWHTVFETLQNADYVLAAKLKKRTTLPSSQTPNNSNSTSDESVIQASIQKLFDCSRNLNSSAFSSFVTALCRLSSETVGLPTESGGSATTTPKALSFDTRRKASGVPNLRNHRQNERSFAVAKLGSVALLNIRRLVLSDNEVAWTPITSHLLAVQSYPEAPSNIRLQAADVLDHMILSVPKLINNMDETLQSRVQTQIIEVLRRQAAPYHATQTSTDLEVRKLGFETLFKILENNGHSFIAGWKLILDVLRTACKTCANGAHSDDGATPKPYLNYDSATKGKGTSKSGNKPSKLSILVRNSFPSLQLICTDFLTALTLEELRQCISVLAEFARQTDDINIALTSGGLLWQVSDHVQGKNKASKTGEGSYVRLWMFLLSKLLDLGHASRQEVRDGAIQTLFRTIGLYGSSLSSSVWHELLWEVIFPLLDLLSNQIKKAPTQPSGSFDENVPIDVSRQPDGTPISLNAKQLDDSKILALESTGKIVSDHFASHILIIPQFSKTWTALIQHLSESFTTDRPSVSTASMKTLATILNTNISGDQYVGEIAAAWEVVWNAFVKMSEAIVAPPYESQSRNIYFTQAALEAYIQVLHPLQNTSRLRMDHERIKILLQICKAVLTYSKSPDYRPDIDTLPPVHAAVIATFDRIDHHAPDVSSAVISSTAALGTLAFDSPFEVTDTFSTRPSSISVTYIALFKAIQSRLVSLVERFCKKAEVYNSGALTKVLSVSSFRYRPSSFTTPLRLKYGCPAPSKHGNAPALWKTASISFLTIIKSCLPSLTDLGGSVTQEAFESFWKAVVENFKCVLSADWSAYFHFFITSTPELSFDLDQQQAAENFDLAFVASLELDVLPCLGQSRIPDEIICGLGTAVQAASRLYIFDLEIENSHPLAISTPRHPSLRKLWPENCRFIEDFAKQAKGTTCGTTADVSRRPRERFIYWCFDLLFLFCSTAPSKKSLEAEYKRVASLWLPILLTRCIAAMKAHLVDAPIRGTVPFNRLRDEEIKYILRQLLTHPLSNGCSALPLCGDYSSTQPKLDMSWPSERILTTVLAQSPNAHLMCLQPLLIELLACESSNQLGGTPYLYSTPHGDASSLTAYFITYRDLLQISSEDGADVEGCWKDLKLGRIGRSTAMSSDYPDIFSKDLKQLVILCLRKISHQTTPSFDL</sequence>
<dbReference type="STRING" id="27349.A0A0L6UTN4"/>
<protein>
    <recommendedName>
        <fullName evidence="9">Protein MON2 homolog</fullName>
    </recommendedName>
</protein>
<comment type="similarity">
    <text evidence="1">Belongs to the MON2 family.</text>
</comment>
<dbReference type="InterPro" id="IPR032629">
    <property type="entry name" value="DCB_dom"/>
</dbReference>
<dbReference type="GO" id="GO:0015031">
    <property type="term" value="P:protein transport"/>
    <property type="evidence" value="ECO:0007669"/>
    <property type="project" value="UniProtKB-KW"/>
</dbReference>
<dbReference type="VEuPathDB" id="FungiDB:VP01_402g1"/>
<feature type="domain" description="Mon2/Sec7/BIG1-like HUS" evidence="4">
    <location>
        <begin position="268"/>
        <end position="425"/>
    </location>
</feature>
<dbReference type="Proteomes" id="UP000037035">
    <property type="component" value="Unassembled WGS sequence"/>
</dbReference>
<evidence type="ECO:0000259" key="4">
    <source>
        <dbReference type="Pfam" id="PF12783"/>
    </source>
</evidence>
<dbReference type="SUPFAM" id="SSF48371">
    <property type="entry name" value="ARM repeat"/>
    <property type="match status" value="1"/>
</dbReference>
<keyword evidence="2" id="KW-0813">Transport</keyword>
<evidence type="ECO:0000259" key="6">
    <source>
        <dbReference type="Pfam" id="PF16213"/>
    </source>
</evidence>
<dbReference type="InterPro" id="IPR032817">
    <property type="entry name" value="Mon2_C"/>
</dbReference>
<evidence type="ECO:0000256" key="2">
    <source>
        <dbReference type="ARBA" id="ARBA00022448"/>
    </source>
</evidence>